<sequence length="364" mass="40253">MTEELSTYLAQLGNRMDKQTGAISAPIHLSTTYSHPEFGKSTGFDYTRTKNPTRTILEEGLAKLEEGAQAIVTSSGMSAIQLVFQLFPAGSQFLVSRDLYGGSYRYFKELEAQKIAVFHYFETVEDLKQQLSTEIAAIFLETPTNPLMNEIAIEQVASLAKQYQALTIVDNTFLTPLRQKPLTLGADIVVHSATKFLAGHNDILAGVVVAKDAELGNRLAWLANTTGPTLASFDCWLFIRSLKTFPLRFERQEQNAQAIVQALQNHPAVKEIFYADKGAMISFKVVDQTKIGEFLEKLAIFTYAESLGGVESLITYPTTQTHADIPKEEREAYGLTPDLLRLSIGIESATDLINDLKQALAIFA</sequence>
<evidence type="ECO:0000256" key="7">
    <source>
        <dbReference type="ARBA" id="ARBA00052699"/>
    </source>
</evidence>
<dbReference type="PIRSF" id="PIRSF001434">
    <property type="entry name" value="CGS"/>
    <property type="match status" value="1"/>
</dbReference>
<dbReference type="SUPFAM" id="SSF53383">
    <property type="entry name" value="PLP-dependent transferases"/>
    <property type="match status" value="1"/>
</dbReference>
<evidence type="ECO:0000256" key="3">
    <source>
        <dbReference type="ARBA" id="ARBA00022898"/>
    </source>
</evidence>
<accession>S1N4V7</accession>
<dbReference type="InterPro" id="IPR054542">
    <property type="entry name" value="Cys_met_metab_PP"/>
</dbReference>
<dbReference type="FunFam" id="3.90.1150.10:FF:000070">
    <property type="entry name" value="Putative cystathionine gamma-synthase"/>
    <property type="match status" value="1"/>
</dbReference>
<dbReference type="PANTHER" id="PTHR11808">
    <property type="entry name" value="TRANS-SULFURATION ENZYME FAMILY MEMBER"/>
    <property type="match status" value="1"/>
</dbReference>
<dbReference type="InterPro" id="IPR000277">
    <property type="entry name" value="Cys/Met-Metab_PyrdxlP-dep_enz"/>
</dbReference>
<dbReference type="InterPro" id="IPR015422">
    <property type="entry name" value="PyrdxlP-dep_Trfase_small"/>
</dbReference>
<organism evidence="10 11">
    <name type="scientific">Enterococcus columbae DSM 7374 = ATCC 51263</name>
    <dbReference type="NCBI Taxonomy" id="1121865"/>
    <lineage>
        <taxon>Bacteria</taxon>
        <taxon>Bacillati</taxon>
        <taxon>Bacillota</taxon>
        <taxon>Bacilli</taxon>
        <taxon>Lactobacillales</taxon>
        <taxon>Enterococcaceae</taxon>
        <taxon>Enterococcus</taxon>
    </lineage>
</organism>
<dbReference type="STRING" id="1121865.OMW_01816"/>
<comment type="similarity">
    <text evidence="2 9">Belongs to the trans-sulfuration enzymes family.</text>
</comment>
<feature type="modified residue" description="N6-(pyridoxal phosphate)lysine" evidence="8">
    <location>
        <position position="195"/>
    </location>
</feature>
<dbReference type="eggNOG" id="COG0626">
    <property type="taxonomic scope" value="Bacteria"/>
</dbReference>
<evidence type="ECO:0000256" key="4">
    <source>
        <dbReference type="ARBA" id="ARBA00047175"/>
    </source>
</evidence>
<dbReference type="InterPro" id="IPR015421">
    <property type="entry name" value="PyrdxlP-dep_Trfase_major"/>
</dbReference>
<gene>
    <name evidence="10" type="ORF">I568_01459</name>
</gene>
<reference evidence="10 11" key="1">
    <citation type="submission" date="2013-03" db="EMBL/GenBank/DDBJ databases">
        <title>The Genome Sequence of Enterococcus columbae ATCC_51263 (PacBio/Illumina hybrid assembly).</title>
        <authorList>
            <consortium name="The Broad Institute Genomics Platform"/>
            <consortium name="The Broad Institute Genome Sequencing Center for Infectious Disease"/>
            <person name="Earl A."/>
            <person name="Russ C."/>
            <person name="Gilmore M."/>
            <person name="Surin D."/>
            <person name="Walker B."/>
            <person name="Young S."/>
            <person name="Zeng Q."/>
            <person name="Gargeya S."/>
            <person name="Fitzgerald M."/>
            <person name="Haas B."/>
            <person name="Abouelleil A."/>
            <person name="Allen A.W."/>
            <person name="Alvarado L."/>
            <person name="Arachchi H.M."/>
            <person name="Berlin A.M."/>
            <person name="Chapman S.B."/>
            <person name="Gainer-Dewar J."/>
            <person name="Goldberg J."/>
            <person name="Griggs A."/>
            <person name="Gujja S."/>
            <person name="Hansen M."/>
            <person name="Howarth C."/>
            <person name="Imamovic A."/>
            <person name="Ireland A."/>
            <person name="Larimer J."/>
            <person name="McCowan C."/>
            <person name="Murphy C."/>
            <person name="Pearson M."/>
            <person name="Poon T.W."/>
            <person name="Priest M."/>
            <person name="Roberts A."/>
            <person name="Saif S."/>
            <person name="Shea T."/>
            <person name="Sisk P."/>
            <person name="Sykes S."/>
            <person name="Wortman J."/>
            <person name="Nusbaum C."/>
            <person name="Birren B."/>
        </authorList>
    </citation>
    <scope>NUCLEOTIDE SEQUENCE [LARGE SCALE GENOMIC DNA]</scope>
    <source>
        <strain evidence="10 11">ATCC 51263</strain>
    </source>
</reference>
<evidence type="ECO:0000256" key="8">
    <source>
        <dbReference type="PIRSR" id="PIRSR001434-2"/>
    </source>
</evidence>
<dbReference type="Proteomes" id="UP000014113">
    <property type="component" value="Unassembled WGS sequence"/>
</dbReference>
<dbReference type="GO" id="GO:0005737">
    <property type="term" value="C:cytoplasm"/>
    <property type="evidence" value="ECO:0007669"/>
    <property type="project" value="TreeGrafter"/>
</dbReference>
<dbReference type="GO" id="GO:0047982">
    <property type="term" value="F:homocysteine desulfhydrase activity"/>
    <property type="evidence" value="ECO:0007669"/>
    <property type="project" value="UniProtKB-EC"/>
</dbReference>
<dbReference type="FunFam" id="3.40.640.10:FF:000046">
    <property type="entry name" value="Cystathionine gamma-lyase"/>
    <property type="match status" value="1"/>
</dbReference>
<comment type="catalytic activity">
    <reaction evidence="7">
        <text>L-methionine + H2O = methanethiol + 2-oxobutanoate + NH4(+)</text>
        <dbReference type="Rhea" id="RHEA:23800"/>
        <dbReference type="ChEBI" id="CHEBI:15377"/>
        <dbReference type="ChEBI" id="CHEBI:16007"/>
        <dbReference type="ChEBI" id="CHEBI:16763"/>
        <dbReference type="ChEBI" id="CHEBI:28938"/>
        <dbReference type="ChEBI" id="CHEBI:57844"/>
        <dbReference type="EC" id="4.4.1.11"/>
    </reaction>
    <physiologicalReaction direction="left-to-right" evidence="7">
        <dbReference type="Rhea" id="RHEA:23801"/>
    </physiologicalReaction>
</comment>
<comment type="caution">
    <text evidence="10">The sequence shown here is derived from an EMBL/GenBank/DDBJ whole genome shotgun (WGS) entry which is preliminary data.</text>
</comment>
<evidence type="ECO:0000256" key="2">
    <source>
        <dbReference type="ARBA" id="ARBA00009077"/>
    </source>
</evidence>
<dbReference type="CDD" id="cd00614">
    <property type="entry name" value="CGS_like"/>
    <property type="match status" value="1"/>
</dbReference>
<proteinExistence type="inferred from homology"/>
<evidence type="ECO:0000256" key="9">
    <source>
        <dbReference type="RuleBase" id="RU362118"/>
    </source>
</evidence>
<dbReference type="RefSeq" id="WP_016183925.1">
    <property type="nucleotide sequence ID" value="NZ_JXKI01000003.1"/>
</dbReference>
<evidence type="ECO:0000256" key="5">
    <source>
        <dbReference type="ARBA" id="ARBA00047199"/>
    </source>
</evidence>
<dbReference type="GO" id="GO:0018826">
    <property type="term" value="F:methionine gamma-lyase activity"/>
    <property type="evidence" value="ECO:0007669"/>
    <property type="project" value="UniProtKB-EC"/>
</dbReference>
<evidence type="ECO:0000313" key="11">
    <source>
        <dbReference type="Proteomes" id="UP000014113"/>
    </source>
</evidence>
<protein>
    <recommendedName>
        <fullName evidence="4">homocysteine desulfhydrase</fullName>
        <ecNumber evidence="4">4.4.1.2</ecNumber>
    </recommendedName>
    <alternativeName>
        <fullName evidence="5">Homocysteine desulfhydrase</fullName>
    </alternativeName>
</protein>
<dbReference type="AlphaFoldDB" id="S1N4V7"/>
<keyword evidence="3 8" id="KW-0663">Pyridoxal phosphate</keyword>
<dbReference type="PANTHER" id="PTHR11808:SF90">
    <property type="entry name" value="CYSTATHIONINE GAMMA-SYNTHASE"/>
    <property type="match status" value="1"/>
</dbReference>
<name>S1N4V7_9ENTE</name>
<keyword evidence="11" id="KW-1185">Reference proteome</keyword>
<dbReference type="Pfam" id="PF01053">
    <property type="entry name" value="Cys_Met_Meta_PP"/>
    <property type="match status" value="1"/>
</dbReference>
<dbReference type="Gene3D" id="3.90.1150.10">
    <property type="entry name" value="Aspartate Aminotransferase, domain 1"/>
    <property type="match status" value="2"/>
</dbReference>
<dbReference type="GO" id="GO:0030170">
    <property type="term" value="F:pyridoxal phosphate binding"/>
    <property type="evidence" value="ECO:0007669"/>
    <property type="project" value="InterPro"/>
</dbReference>
<dbReference type="GO" id="GO:0019346">
    <property type="term" value="P:transsulfuration"/>
    <property type="evidence" value="ECO:0007669"/>
    <property type="project" value="InterPro"/>
</dbReference>
<evidence type="ECO:0000256" key="1">
    <source>
        <dbReference type="ARBA" id="ARBA00001933"/>
    </source>
</evidence>
<evidence type="ECO:0000313" key="10">
    <source>
        <dbReference type="EMBL" id="EOW84012.1"/>
    </source>
</evidence>
<comment type="cofactor">
    <cofactor evidence="1 9">
        <name>pyridoxal 5'-phosphate</name>
        <dbReference type="ChEBI" id="CHEBI:597326"/>
    </cofactor>
</comment>
<dbReference type="EC" id="4.4.1.2" evidence="4"/>
<dbReference type="PROSITE" id="PS00868">
    <property type="entry name" value="CYS_MET_METAB_PP"/>
    <property type="match status" value="1"/>
</dbReference>
<dbReference type="EMBL" id="ASWJ01000006">
    <property type="protein sequence ID" value="EOW84012.1"/>
    <property type="molecule type" value="Genomic_DNA"/>
</dbReference>
<dbReference type="Gene3D" id="3.40.640.10">
    <property type="entry name" value="Type I PLP-dependent aspartate aminotransferase-like (Major domain)"/>
    <property type="match status" value="1"/>
</dbReference>
<evidence type="ECO:0000256" key="6">
    <source>
        <dbReference type="ARBA" id="ARBA00048780"/>
    </source>
</evidence>
<dbReference type="InterPro" id="IPR015424">
    <property type="entry name" value="PyrdxlP-dep_Trfase"/>
</dbReference>
<dbReference type="PATRIC" id="fig|1121865.3.peg.1759"/>
<dbReference type="OrthoDB" id="9780685at2"/>
<comment type="catalytic activity">
    <reaction evidence="6">
        <text>L-homocysteine + H2O = 2-oxobutanoate + hydrogen sulfide + NH4(+) + H(+)</text>
        <dbReference type="Rhea" id="RHEA:14501"/>
        <dbReference type="ChEBI" id="CHEBI:15377"/>
        <dbReference type="ChEBI" id="CHEBI:15378"/>
        <dbReference type="ChEBI" id="CHEBI:16763"/>
        <dbReference type="ChEBI" id="CHEBI:28938"/>
        <dbReference type="ChEBI" id="CHEBI:29919"/>
        <dbReference type="ChEBI" id="CHEBI:58199"/>
        <dbReference type="EC" id="4.4.1.2"/>
    </reaction>
    <physiologicalReaction direction="left-to-right" evidence="6">
        <dbReference type="Rhea" id="RHEA:14502"/>
    </physiologicalReaction>
</comment>